<accession>Q6IJW4</accession>
<proteinExistence type="predicted"/>
<evidence type="ECO:0000313" key="1">
    <source>
        <dbReference type="EMBL" id="DAA04108.1"/>
    </source>
</evidence>
<dbReference type="EMBL" id="BK002602">
    <property type="protein sequence ID" value="DAA04108.1"/>
    <property type="molecule type" value="Genomic_DNA"/>
</dbReference>
<sequence>MHCIRWPAQCRALNTKQEPLCFRSNYSKGMREAFFFLPKVLGAGTFLACRPQNYANANVCASGCHVACSNSFLDLCGGQELDLANFRCSCSWDS</sequence>
<name>Q6IJW4_DROME</name>
<dbReference type="AlphaFoldDB" id="Q6IJW4"/>
<reference evidence="1" key="1">
    <citation type="journal article" date="2003" name="Genome Biol.">
        <title>An integrated gene annotation and transcriptional profiling approach towards the full gene content of the Drosophila genome.</title>
        <authorList>
            <person name="Hild M."/>
            <person name="Beckmann B."/>
            <person name="Haas S.A."/>
            <person name="Koch B."/>
            <person name="Solovyev V."/>
            <person name="Busold C."/>
            <person name="Fellenberg K."/>
            <person name="Boutros M."/>
            <person name="Vingron M."/>
            <person name="Sauer F."/>
            <person name="Hoheisel J.D."/>
            <person name="Paro R."/>
        </authorList>
    </citation>
    <scope>NUCLEOTIDE SEQUENCE</scope>
</reference>
<gene>
    <name evidence="1" type="ORF">HDC14088</name>
</gene>
<protein>
    <submittedName>
        <fullName evidence="1">HDC14088</fullName>
    </submittedName>
</protein>
<organism evidence="1">
    <name type="scientific">Drosophila melanogaster</name>
    <name type="common">Fruit fly</name>
    <dbReference type="NCBI Taxonomy" id="7227"/>
    <lineage>
        <taxon>Eukaryota</taxon>
        <taxon>Metazoa</taxon>
        <taxon>Ecdysozoa</taxon>
        <taxon>Arthropoda</taxon>
        <taxon>Hexapoda</taxon>
        <taxon>Insecta</taxon>
        <taxon>Pterygota</taxon>
        <taxon>Neoptera</taxon>
        <taxon>Endopterygota</taxon>
        <taxon>Diptera</taxon>
        <taxon>Brachycera</taxon>
        <taxon>Muscomorpha</taxon>
        <taxon>Ephydroidea</taxon>
        <taxon>Drosophilidae</taxon>
        <taxon>Drosophila</taxon>
        <taxon>Sophophora</taxon>
    </lineage>
</organism>